<dbReference type="PROSITE" id="PS00194">
    <property type="entry name" value="THIOREDOXIN_1"/>
    <property type="match status" value="1"/>
</dbReference>
<sequence>MKKLIPFLYLFFIINHLNAQDLEQIFKPLLSAKNISYTDHILQKDLFSDQLFRDTAIAYFDYSEEDTLIKVITAKYETWRDPNKLVLIDKNDSTYRLKNANEFAGLIYNSFNERLQRFFKENPKSKSLLPQKDTIVNDIPYLYYKYVSLDSIEHGKRVYTGMILLVDKKNQIPAYLRVEDEGFIDDSETHIVFFEEHWITNLKLDDVNFLDIADMRIPEHIKLEVPRKINPLLEKGTATPVLGFRNEDGKEMNLSDFNGNTVLLNITWVGCPHCMQSIPMLNMLKVKFTNKNLKIISLYPLDNKENVLKMNQNFAVNYGFFLNNENTKGNLDKFNINGYPTFYLIDKKGKIIKGWAGYSKKISNEILASIQSSIH</sequence>
<dbReference type="InterPro" id="IPR050553">
    <property type="entry name" value="Thioredoxin_ResA/DsbE_sf"/>
</dbReference>
<dbReference type="PROSITE" id="PS51352">
    <property type="entry name" value="THIOREDOXIN_2"/>
    <property type="match status" value="1"/>
</dbReference>
<dbReference type="InterPro" id="IPR013766">
    <property type="entry name" value="Thioredoxin_domain"/>
</dbReference>
<dbReference type="InterPro" id="IPR013740">
    <property type="entry name" value="Redoxin"/>
</dbReference>
<evidence type="ECO:0000259" key="4">
    <source>
        <dbReference type="PROSITE" id="PS51352"/>
    </source>
</evidence>
<evidence type="ECO:0000256" key="1">
    <source>
        <dbReference type="ARBA" id="ARBA00004196"/>
    </source>
</evidence>
<dbReference type="Pfam" id="PF08534">
    <property type="entry name" value="Redoxin"/>
    <property type="match status" value="1"/>
</dbReference>
<dbReference type="InterPro" id="IPR036249">
    <property type="entry name" value="Thioredoxin-like_sf"/>
</dbReference>
<gene>
    <name evidence="5" type="ORF">GCM10011516_11180</name>
</gene>
<name>A0A8H9G028_9SPHI</name>
<organism evidence="5 6">
    <name type="scientific">Sphingobacterium cellulitidis</name>
    <dbReference type="NCBI Taxonomy" id="1768011"/>
    <lineage>
        <taxon>Bacteria</taxon>
        <taxon>Pseudomonadati</taxon>
        <taxon>Bacteroidota</taxon>
        <taxon>Sphingobacteriia</taxon>
        <taxon>Sphingobacteriales</taxon>
        <taxon>Sphingobacteriaceae</taxon>
        <taxon>Sphingobacterium</taxon>
    </lineage>
</organism>
<dbReference type="PANTHER" id="PTHR42852">
    <property type="entry name" value="THIOL:DISULFIDE INTERCHANGE PROTEIN DSBE"/>
    <property type="match status" value="1"/>
</dbReference>
<feature type="domain" description="Thioredoxin" evidence="4">
    <location>
        <begin position="233"/>
        <end position="375"/>
    </location>
</feature>
<dbReference type="RefSeq" id="WP_182498852.1">
    <property type="nucleotide sequence ID" value="NZ_BMKM01000002.1"/>
</dbReference>
<keyword evidence="6" id="KW-1185">Reference proteome</keyword>
<proteinExistence type="predicted"/>
<dbReference type="CDD" id="cd02966">
    <property type="entry name" value="TlpA_like_family"/>
    <property type="match status" value="1"/>
</dbReference>
<dbReference type="Proteomes" id="UP000614460">
    <property type="component" value="Unassembled WGS sequence"/>
</dbReference>
<dbReference type="GO" id="GO:0016491">
    <property type="term" value="F:oxidoreductase activity"/>
    <property type="evidence" value="ECO:0007669"/>
    <property type="project" value="InterPro"/>
</dbReference>
<dbReference type="AlphaFoldDB" id="A0A8H9G028"/>
<protein>
    <recommendedName>
        <fullName evidence="4">Thioredoxin domain-containing protein</fullName>
    </recommendedName>
</protein>
<evidence type="ECO:0000313" key="5">
    <source>
        <dbReference type="EMBL" id="GGE15132.1"/>
    </source>
</evidence>
<dbReference type="EMBL" id="BMKM01000002">
    <property type="protein sequence ID" value="GGE15132.1"/>
    <property type="molecule type" value="Genomic_DNA"/>
</dbReference>
<keyword evidence="2" id="KW-0201">Cytochrome c-type biogenesis</keyword>
<reference evidence="5" key="1">
    <citation type="journal article" date="2014" name="Int. J. Syst. Evol. Microbiol.">
        <title>Complete genome sequence of Corynebacterium casei LMG S-19264T (=DSM 44701T), isolated from a smear-ripened cheese.</title>
        <authorList>
            <consortium name="US DOE Joint Genome Institute (JGI-PGF)"/>
            <person name="Walter F."/>
            <person name="Albersmeier A."/>
            <person name="Kalinowski J."/>
            <person name="Ruckert C."/>
        </authorList>
    </citation>
    <scope>NUCLEOTIDE SEQUENCE</scope>
    <source>
        <strain evidence="5">CGMCC 1.15966</strain>
    </source>
</reference>
<dbReference type="Gene3D" id="3.40.30.10">
    <property type="entry name" value="Glutaredoxin"/>
    <property type="match status" value="1"/>
</dbReference>
<dbReference type="PANTHER" id="PTHR42852:SF17">
    <property type="entry name" value="THIOREDOXIN-LIKE PROTEIN HI_1115"/>
    <property type="match status" value="1"/>
</dbReference>
<evidence type="ECO:0000256" key="3">
    <source>
        <dbReference type="ARBA" id="ARBA00023284"/>
    </source>
</evidence>
<accession>A0A8H9G028</accession>
<keyword evidence="3" id="KW-0676">Redox-active center</keyword>
<evidence type="ECO:0000313" key="6">
    <source>
        <dbReference type="Proteomes" id="UP000614460"/>
    </source>
</evidence>
<dbReference type="GO" id="GO:0030313">
    <property type="term" value="C:cell envelope"/>
    <property type="evidence" value="ECO:0007669"/>
    <property type="project" value="UniProtKB-SubCell"/>
</dbReference>
<dbReference type="InterPro" id="IPR017937">
    <property type="entry name" value="Thioredoxin_CS"/>
</dbReference>
<evidence type="ECO:0000256" key="2">
    <source>
        <dbReference type="ARBA" id="ARBA00022748"/>
    </source>
</evidence>
<dbReference type="GO" id="GO:0017004">
    <property type="term" value="P:cytochrome complex assembly"/>
    <property type="evidence" value="ECO:0007669"/>
    <property type="project" value="UniProtKB-KW"/>
</dbReference>
<dbReference type="SUPFAM" id="SSF52833">
    <property type="entry name" value="Thioredoxin-like"/>
    <property type="match status" value="1"/>
</dbReference>
<comment type="subcellular location">
    <subcellularLocation>
        <location evidence="1">Cell envelope</location>
    </subcellularLocation>
</comment>
<reference evidence="5" key="2">
    <citation type="submission" date="2020-09" db="EMBL/GenBank/DDBJ databases">
        <authorList>
            <person name="Sun Q."/>
            <person name="Zhou Y."/>
        </authorList>
    </citation>
    <scope>NUCLEOTIDE SEQUENCE</scope>
    <source>
        <strain evidence="5">CGMCC 1.15966</strain>
    </source>
</reference>
<comment type="caution">
    <text evidence="5">The sequence shown here is derived from an EMBL/GenBank/DDBJ whole genome shotgun (WGS) entry which is preliminary data.</text>
</comment>